<dbReference type="PROSITE" id="PS51371">
    <property type="entry name" value="CBS"/>
    <property type="match status" value="2"/>
</dbReference>
<reference evidence="5" key="1">
    <citation type="journal article" date="2019" name="Int. J. Syst. Evol. Microbiol.">
        <title>The Global Catalogue of Microorganisms (GCM) 10K type strain sequencing project: providing services to taxonomists for standard genome sequencing and annotation.</title>
        <authorList>
            <consortium name="The Broad Institute Genomics Platform"/>
            <consortium name="The Broad Institute Genome Sequencing Center for Infectious Disease"/>
            <person name="Wu L."/>
            <person name="Ma J."/>
        </authorList>
    </citation>
    <scope>NUCLEOTIDE SEQUENCE [LARGE SCALE GENOMIC DNA]</scope>
    <source>
        <strain evidence="5">CCM 8391</strain>
    </source>
</reference>
<dbReference type="InterPro" id="IPR051257">
    <property type="entry name" value="Diverse_CBS-Domain"/>
</dbReference>
<protein>
    <submittedName>
        <fullName evidence="4">HPP family protein</fullName>
    </submittedName>
</protein>
<evidence type="ECO:0000259" key="3">
    <source>
        <dbReference type="PROSITE" id="PS51371"/>
    </source>
</evidence>
<gene>
    <name evidence="4" type="ORF">ACFQE5_12260</name>
</gene>
<dbReference type="Gene3D" id="3.10.580.10">
    <property type="entry name" value="CBS-domain"/>
    <property type="match status" value="2"/>
</dbReference>
<evidence type="ECO:0000256" key="1">
    <source>
        <dbReference type="ARBA" id="ARBA00023122"/>
    </source>
</evidence>
<organism evidence="4 5">
    <name type="scientific">Pseudonocardia hispaniensis</name>
    <dbReference type="NCBI Taxonomy" id="904933"/>
    <lineage>
        <taxon>Bacteria</taxon>
        <taxon>Bacillati</taxon>
        <taxon>Actinomycetota</taxon>
        <taxon>Actinomycetes</taxon>
        <taxon>Pseudonocardiales</taxon>
        <taxon>Pseudonocardiaceae</taxon>
        <taxon>Pseudonocardia</taxon>
    </lineage>
</organism>
<feature type="domain" description="CBS" evidence="3">
    <location>
        <begin position="91"/>
        <end position="147"/>
    </location>
</feature>
<evidence type="ECO:0000313" key="5">
    <source>
        <dbReference type="Proteomes" id="UP001596302"/>
    </source>
</evidence>
<dbReference type="InterPro" id="IPR000644">
    <property type="entry name" value="CBS_dom"/>
</dbReference>
<dbReference type="Proteomes" id="UP001596302">
    <property type="component" value="Unassembled WGS sequence"/>
</dbReference>
<accession>A0ABW1J2W0</accession>
<dbReference type="EMBL" id="JBHSQW010000025">
    <property type="protein sequence ID" value="MFC5994984.1"/>
    <property type="molecule type" value="Genomic_DNA"/>
</dbReference>
<dbReference type="PANTHER" id="PTHR43080">
    <property type="entry name" value="CBS DOMAIN-CONTAINING PROTEIN CBSX3, MITOCHONDRIAL"/>
    <property type="match status" value="1"/>
</dbReference>
<dbReference type="SMART" id="SM00116">
    <property type="entry name" value="CBS"/>
    <property type="match status" value="2"/>
</dbReference>
<dbReference type="Pfam" id="PF00571">
    <property type="entry name" value="CBS"/>
    <property type="match status" value="2"/>
</dbReference>
<sequence length="150" mass="15797">MSAYHTRLGAPPETLDDDPPLAALMTRRLVGVTSDTDAFVALGLMARTGVRHLPVIDHTGCRGLVLERDLLAHIPANMARYSSTPPLVAALCRSAPTLHTTDRRSAAAERMHVTGVDAVLVTEGEQLVGLVTATDLIRSLAEATAATPPG</sequence>
<comment type="caution">
    <text evidence="4">The sequence shown here is derived from an EMBL/GenBank/DDBJ whole genome shotgun (WGS) entry which is preliminary data.</text>
</comment>
<dbReference type="RefSeq" id="WP_379584997.1">
    <property type="nucleotide sequence ID" value="NZ_JBHSQW010000025.1"/>
</dbReference>
<dbReference type="PANTHER" id="PTHR43080:SF2">
    <property type="entry name" value="CBS DOMAIN-CONTAINING PROTEIN"/>
    <property type="match status" value="1"/>
</dbReference>
<keyword evidence="5" id="KW-1185">Reference proteome</keyword>
<proteinExistence type="predicted"/>
<dbReference type="SUPFAM" id="SSF54631">
    <property type="entry name" value="CBS-domain pair"/>
    <property type="match status" value="1"/>
</dbReference>
<feature type="domain" description="CBS" evidence="3">
    <location>
        <begin position="25"/>
        <end position="80"/>
    </location>
</feature>
<keyword evidence="1 2" id="KW-0129">CBS domain</keyword>
<evidence type="ECO:0000313" key="4">
    <source>
        <dbReference type="EMBL" id="MFC5994984.1"/>
    </source>
</evidence>
<dbReference type="InterPro" id="IPR046342">
    <property type="entry name" value="CBS_dom_sf"/>
</dbReference>
<evidence type="ECO:0000256" key="2">
    <source>
        <dbReference type="PROSITE-ProRule" id="PRU00703"/>
    </source>
</evidence>
<name>A0ABW1J2W0_9PSEU</name>